<evidence type="ECO:0000313" key="2">
    <source>
        <dbReference type="EMBL" id="MDE9619849.1"/>
    </source>
</evidence>
<feature type="domain" description="Enoyl reductase (ER)" evidence="1">
    <location>
        <begin position="8"/>
        <end position="323"/>
    </location>
</feature>
<dbReference type="InterPro" id="IPR013149">
    <property type="entry name" value="ADH-like_C"/>
</dbReference>
<dbReference type="Pfam" id="PF08240">
    <property type="entry name" value="ADH_N"/>
    <property type="match status" value="1"/>
</dbReference>
<dbReference type="SUPFAM" id="SSF50129">
    <property type="entry name" value="GroES-like"/>
    <property type="match status" value="1"/>
</dbReference>
<dbReference type="InterPro" id="IPR020843">
    <property type="entry name" value="ER"/>
</dbReference>
<gene>
    <name evidence="2" type="ORF">L2111_17485</name>
</gene>
<reference evidence="2" key="1">
    <citation type="submission" date="2022-01" db="EMBL/GenBank/DDBJ databases">
        <title>Genetic Characterization of Carbapenem-resistant Citrobacter spp. from China: a multicenter study.</title>
        <authorList>
            <person name="Ye L."/>
        </authorList>
    </citation>
    <scope>NUCLEOTIDE SEQUENCE</scope>
    <source>
        <strain evidence="2">IR5432</strain>
    </source>
</reference>
<dbReference type="Pfam" id="PF00107">
    <property type="entry name" value="ADH_zinc_N"/>
    <property type="match status" value="1"/>
</dbReference>
<dbReference type="AlphaFoldDB" id="A0A9X4GPL8"/>
<dbReference type="SUPFAM" id="SSF51735">
    <property type="entry name" value="NAD(P)-binding Rossmann-fold domains"/>
    <property type="match status" value="1"/>
</dbReference>
<dbReference type="EMBL" id="JAKIHW010000022">
    <property type="protein sequence ID" value="MDE9619849.1"/>
    <property type="molecule type" value="Genomic_DNA"/>
</dbReference>
<evidence type="ECO:0000313" key="3">
    <source>
        <dbReference type="Proteomes" id="UP001147005"/>
    </source>
</evidence>
<organism evidence="2 3">
    <name type="scientific">Citrobacter portucalensis</name>
    <dbReference type="NCBI Taxonomy" id="1639133"/>
    <lineage>
        <taxon>Bacteria</taxon>
        <taxon>Pseudomonadati</taxon>
        <taxon>Pseudomonadota</taxon>
        <taxon>Gammaproteobacteria</taxon>
        <taxon>Enterobacterales</taxon>
        <taxon>Enterobacteriaceae</taxon>
        <taxon>Citrobacter</taxon>
        <taxon>Citrobacter freundii complex</taxon>
    </lineage>
</organism>
<dbReference type="PANTHER" id="PTHR45033">
    <property type="match status" value="1"/>
</dbReference>
<dbReference type="GO" id="GO:0016491">
    <property type="term" value="F:oxidoreductase activity"/>
    <property type="evidence" value="ECO:0007669"/>
    <property type="project" value="InterPro"/>
</dbReference>
<dbReference type="InterPro" id="IPR013154">
    <property type="entry name" value="ADH-like_N"/>
</dbReference>
<dbReference type="Proteomes" id="UP001147005">
    <property type="component" value="Unassembled WGS sequence"/>
</dbReference>
<sequence>MKCYKLTGLSNPALKLETITASAPGFGQVAIAIKAVSLNYRDLIVTEYAKDSVPVSDGAGVIVEVGEGVTDYQVGDRVVIGFMPDWVEGSYSEAKKASSLGGPGVDGVLTERFIVSSTGICRIPDSLSFEEAATLPCAAVTAWSALFEYGTLAPGSTVLLQGTGGVSIFALQMAKLSGCRVIITSSSDEKLARARELGADETINYRKTPEWADEVLKLTNGQGVDLAVDVTGPATLNLTTRATRFGGRISLIGVLSGFNGTIDIGILEKRISLQGIYVGPVSTLEKVVHSGIKPYIDQAFTFDEAELAYQTLKGSQHFGKVVIQI</sequence>
<dbReference type="Gene3D" id="3.90.180.10">
    <property type="entry name" value="Medium-chain alcohol dehydrogenases, catalytic domain"/>
    <property type="match status" value="1"/>
</dbReference>
<accession>A0A9X4GPL8</accession>
<dbReference type="SMART" id="SM00829">
    <property type="entry name" value="PKS_ER"/>
    <property type="match status" value="1"/>
</dbReference>
<proteinExistence type="predicted"/>
<dbReference type="PANTHER" id="PTHR45033:SF2">
    <property type="entry name" value="ZINC-TYPE ALCOHOL DEHYDROGENASE-LIKE PROTEIN C1773.06C"/>
    <property type="match status" value="1"/>
</dbReference>
<protein>
    <submittedName>
        <fullName evidence="2">NAD(P)-dependent alcohol dehydrogenase</fullName>
    </submittedName>
</protein>
<dbReference type="InterPro" id="IPR036291">
    <property type="entry name" value="NAD(P)-bd_dom_sf"/>
</dbReference>
<evidence type="ECO:0000259" key="1">
    <source>
        <dbReference type="SMART" id="SM00829"/>
    </source>
</evidence>
<dbReference type="InterPro" id="IPR052711">
    <property type="entry name" value="Zinc_ADH-like"/>
</dbReference>
<dbReference type="InterPro" id="IPR011032">
    <property type="entry name" value="GroES-like_sf"/>
</dbReference>
<dbReference type="RefSeq" id="WP_275398294.1">
    <property type="nucleotide sequence ID" value="NZ_CP186530.1"/>
</dbReference>
<dbReference type="CDD" id="cd08276">
    <property type="entry name" value="MDR7"/>
    <property type="match status" value="1"/>
</dbReference>
<name>A0A9X4GPL8_9ENTR</name>
<dbReference type="Gene3D" id="3.40.50.720">
    <property type="entry name" value="NAD(P)-binding Rossmann-like Domain"/>
    <property type="match status" value="1"/>
</dbReference>
<comment type="caution">
    <text evidence="2">The sequence shown here is derived from an EMBL/GenBank/DDBJ whole genome shotgun (WGS) entry which is preliminary data.</text>
</comment>